<sequence length="117" mass="12801">MGCANSKPGICQILFFSLSQNVNIGSNTAIPLVNSIFISTVATHTKRMFFQTEENIKQDHLGKQGSLAFNQDAWKAPNVTSMMAATAPHYIDEHFILQDLTITVPHVTGKSLGPLNQ</sequence>
<name>A0A0L6UNF5_9BASI</name>
<evidence type="ECO:0000313" key="2">
    <source>
        <dbReference type="Proteomes" id="UP000037035"/>
    </source>
</evidence>
<dbReference type="OrthoDB" id="2432125at2759"/>
<keyword evidence="2" id="KW-1185">Reference proteome</keyword>
<dbReference type="EMBL" id="LAVV01009923">
    <property type="protein sequence ID" value="KNZ49797.1"/>
    <property type="molecule type" value="Genomic_DNA"/>
</dbReference>
<reference evidence="1 2" key="1">
    <citation type="submission" date="2015-08" db="EMBL/GenBank/DDBJ databases">
        <title>Next Generation Sequencing and Analysis of the Genome of Puccinia sorghi L Schw, the Causal Agent of Maize Common Rust.</title>
        <authorList>
            <person name="Rochi L."/>
            <person name="Burguener G."/>
            <person name="Darino M."/>
            <person name="Turjanski A."/>
            <person name="Kreff E."/>
            <person name="Dieguez M.J."/>
            <person name="Sacco F."/>
        </authorList>
    </citation>
    <scope>NUCLEOTIDE SEQUENCE [LARGE SCALE GENOMIC DNA]</scope>
    <source>
        <strain evidence="1 2">RO10H11247</strain>
    </source>
</reference>
<gene>
    <name evidence="1" type="ORF">VP01_4782g1</name>
</gene>
<evidence type="ECO:0000313" key="1">
    <source>
        <dbReference type="EMBL" id="KNZ49797.1"/>
    </source>
</evidence>
<organism evidence="1 2">
    <name type="scientific">Puccinia sorghi</name>
    <dbReference type="NCBI Taxonomy" id="27349"/>
    <lineage>
        <taxon>Eukaryota</taxon>
        <taxon>Fungi</taxon>
        <taxon>Dikarya</taxon>
        <taxon>Basidiomycota</taxon>
        <taxon>Pucciniomycotina</taxon>
        <taxon>Pucciniomycetes</taxon>
        <taxon>Pucciniales</taxon>
        <taxon>Pucciniaceae</taxon>
        <taxon>Puccinia</taxon>
    </lineage>
</organism>
<protein>
    <submittedName>
        <fullName evidence="1">Uncharacterized protein</fullName>
    </submittedName>
</protein>
<dbReference type="VEuPathDB" id="FungiDB:VP01_4782g1"/>
<proteinExistence type="predicted"/>
<accession>A0A0L6UNF5</accession>
<dbReference type="Proteomes" id="UP000037035">
    <property type="component" value="Unassembled WGS sequence"/>
</dbReference>
<comment type="caution">
    <text evidence="1">The sequence shown here is derived from an EMBL/GenBank/DDBJ whole genome shotgun (WGS) entry which is preliminary data.</text>
</comment>
<dbReference type="AlphaFoldDB" id="A0A0L6UNF5"/>